<proteinExistence type="predicted"/>
<feature type="domain" description="DUF4214" evidence="1">
    <location>
        <begin position="20"/>
        <end position="70"/>
    </location>
</feature>
<organism evidence="2 3">
    <name type="scientific">Paracraurococcus lichenis</name>
    <dbReference type="NCBI Taxonomy" id="3064888"/>
    <lineage>
        <taxon>Bacteria</taxon>
        <taxon>Pseudomonadati</taxon>
        <taxon>Pseudomonadota</taxon>
        <taxon>Alphaproteobacteria</taxon>
        <taxon>Acetobacterales</taxon>
        <taxon>Roseomonadaceae</taxon>
        <taxon>Paracraurococcus</taxon>
    </lineage>
</organism>
<name>A0ABT9DU00_9PROT</name>
<sequence>MAQENAVGRVWEAADLIGGEDEDFIVNLYLAVLGRLPDPAGYRHYRESIAGRPERRIEALREAAGSAEARRAGTQVRFAPGPSVPPSPARAVQVSLAVFRDWVLRKLAGHDEAIGLLGGAGFGADLIESRDAALHYEMAALRREVTERLDAALGGPVAPEAAVRRDAVAASLARLVAERVEERVAAARAEMDHRLQALETRLLALEAGREA</sequence>
<dbReference type="Proteomes" id="UP001243009">
    <property type="component" value="Unassembled WGS sequence"/>
</dbReference>
<comment type="caution">
    <text evidence="2">The sequence shown here is derived from an EMBL/GenBank/DDBJ whole genome shotgun (WGS) entry which is preliminary data.</text>
</comment>
<evidence type="ECO:0000313" key="3">
    <source>
        <dbReference type="Proteomes" id="UP001243009"/>
    </source>
</evidence>
<dbReference type="InterPro" id="IPR025282">
    <property type="entry name" value="DUF4214"/>
</dbReference>
<accession>A0ABT9DU00</accession>
<dbReference type="RefSeq" id="WP_305102245.1">
    <property type="nucleotide sequence ID" value="NZ_JAUTWS010000002.1"/>
</dbReference>
<dbReference type="EMBL" id="JAUTWS010000002">
    <property type="protein sequence ID" value="MDO9707380.1"/>
    <property type="molecule type" value="Genomic_DNA"/>
</dbReference>
<protein>
    <submittedName>
        <fullName evidence="2">DUF4214 domain-containing protein</fullName>
    </submittedName>
</protein>
<reference evidence="2 3" key="1">
    <citation type="submission" date="2023-08" db="EMBL/GenBank/DDBJ databases">
        <title>The draft genome sequence of Paracraurococcus sp. LOR1-02.</title>
        <authorList>
            <person name="Kingkaew E."/>
            <person name="Tanasupawat S."/>
        </authorList>
    </citation>
    <scope>NUCLEOTIDE SEQUENCE [LARGE SCALE GENOMIC DNA]</scope>
    <source>
        <strain evidence="2 3">LOR1-02</strain>
    </source>
</reference>
<evidence type="ECO:0000259" key="1">
    <source>
        <dbReference type="Pfam" id="PF13946"/>
    </source>
</evidence>
<gene>
    <name evidence="2" type="ORF">Q7A36_03415</name>
</gene>
<keyword evidence="3" id="KW-1185">Reference proteome</keyword>
<evidence type="ECO:0000313" key="2">
    <source>
        <dbReference type="EMBL" id="MDO9707380.1"/>
    </source>
</evidence>
<dbReference type="Pfam" id="PF13946">
    <property type="entry name" value="DUF4214"/>
    <property type="match status" value="1"/>
</dbReference>